<comment type="caution">
    <text evidence="3">The sequence shown here is derived from an EMBL/GenBank/DDBJ whole genome shotgun (WGS) entry which is preliminary data.</text>
</comment>
<keyword evidence="2" id="KW-0732">Signal</keyword>
<name>A0A4U5PHY2_STECR</name>
<reference evidence="3 4" key="2">
    <citation type="journal article" date="2019" name="G3 (Bethesda)">
        <title>Hybrid Assembly of the Genome of the Entomopathogenic Nematode Steinernema carpocapsae Identifies the X-Chromosome.</title>
        <authorList>
            <person name="Serra L."/>
            <person name="Macchietto M."/>
            <person name="Macias-Munoz A."/>
            <person name="McGill C.J."/>
            <person name="Rodriguez I.M."/>
            <person name="Rodriguez B."/>
            <person name="Murad R."/>
            <person name="Mortazavi A."/>
        </authorList>
    </citation>
    <scope>NUCLEOTIDE SEQUENCE [LARGE SCALE GENOMIC DNA]</scope>
    <source>
        <strain evidence="3 4">ALL</strain>
    </source>
</reference>
<evidence type="ECO:0000313" key="3">
    <source>
        <dbReference type="EMBL" id="TKR96150.1"/>
    </source>
</evidence>
<evidence type="ECO:0000256" key="1">
    <source>
        <dbReference type="SAM" id="MobiDB-lite"/>
    </source>
</evidence>
<proteinExistence type="predicted"/>
<evidence type="ECO:0000313" key="4">
    <source>
        <dbReference type="Proteomes" id="UP000298663"/>
    </source>
</evidence>
<feature type="signal peptide" evidence="2">
    <location>
        <begin position="1"/>
        <end position="19"/>
    </location>
</feature>
<dbReference type="EMBL" id="AZBU02000002">
    <property type="protein sequence ID" value="TKR96150.1"/>
    <property type="molecule type" value="Genomic_DNA"/>
</dbReference>
<dbReference type="Proteomes" id="UP000298663">
    <property type="component" value="Unassembled WGS sequence"/>
</dbReference>
<reference evidence="3 4" key="1">
    <citation type="journal article" date="2015" name="Genome Biol.">
        <title>Comparative genomics of Steinernema reveals deeply conserved gene regulatory networks.</title>
        <authorList>
            <person name="Dillman A.R."/>
            <person name="Macchietto M."/>
            <person name="Porter C.F."/>
            <person name="Rogers A."/>
            <person name="Williams B."/>
            <person name="Antoshechkin I."/>
            <person name="Lee M.M."/>
            <person name="Goodwin Z."/>
            <person name="Lu X."/>
            <person name="Lewis E.E."/>
            <person name="Goodrich-Blair H."/>
            <person name="Stock S.P."/>
            <person name="Adams B.J."/>
            <person name="Sternberg P.W."/>
            <person name="Mortazavi A."/>
        </authorList>
    </citation>
    <scope>NUCLEOTIDE SEQUENCE [LARGE SCALE GENOMIC DNA]</scope>
    <source>
        <strain evidence="3 4">ALL</strain>
    </source>
</reference>
<gene>
    <name evidence="3" type="ORF">L596_010211</name>
</gene>
<protein>
    <submittedName>
        <fullName evidence="3">Uncharacterized protein</fullName>
    </submittedName>
</protein>
<feature type="chain" id="PRO_5020385863" evidence="2">
    <location>
        <begin position="20"/>
        <end position="237"/>
    </location>
</feature>
<dbReference type="AlphaFoldDB" id="A0A4U5PHY2"/>
<accession>A0A4U5PHY2</accession>
<organism evidence="3 4">
    <name type="scientific">Steinernema carpocapsae</name>
    <name type="common">Entomopathogenic nematode</name>
    <dbReference type="NCBI Taxonomy" id="34508"/>
    <lineage>
        <taxon>Eukaryota</taxon>
        <taxon>Metazoa</taxon>
        <taxon>Ecdysozoa</taxon>
        <taxon>Nematoda</taxon>
        <taxon>Chromadorea</taxon>
        <taxon>Rhabditida</taxon>
        <taxon>Tylenchina</taxon>
        <taxon>Panagrolaimomorpha</taxon>
        <taxon>Strongyloidoidea</taxon>
        <taxon>Steinernematidae</taxon>
        <taxon>Steinernema</taxon>
    </lineage>
</organism>
<feature type="region of interest" description="Disordered" evidence="1">
    <location>
        <begin position="218"/>
        <end position="237"/>
    </location>
</feature>
<sequence length="237" mass="27536">MKHLLLCTLLAALFVDILGAAKKSKREEPPIEISISEHYILKFTLKRDCANMWGTEQAPSCEDRIGDGKLQHHNKSLFNMRLLNVGVGDKIIDVSPTMEFVRHKSRFPKPGCSVDYEFINDKPICHRKPKGGKNICRQISHLAFELLKDNPTRFLYDSIEIYTPTSRDFFPSRSQIRDRRQGLQMYRLRLRTLYGRLQRRRGRNQRCAHLRHQWTQGQIHLPEQERSPGGSQGGRDA</sequence>
<keyword evidence="4" id="KW-1185">Reference proteome</keyword>
<evidence type="ECO:0000256" key="2">
    <source>
        <dbReference type="SAM" id="SignalP"/>
    </source>
</evidence>